<evidence type="ECO:0000313" key="2">
    <source>
        <dbReference type="Proteomes" id="UP001239111"/>
    </source>
</evidence>
<dbReference type="Proteomes" id="UP001239111">
    <property type="component" value="Chromosome 1"/>
</dbReference>
<sequence>MAQSSGNTYASSKYSADLEASKYGRASPGFYQIRNKYANYGFSNGVYGAKDEREFDVGRQKMTCTLLTMLLVIIVILILVARCVPEYKPTTFTGIQIEEEPK</sequence>
<keyword evidence="2" id="KW-1185">Reference proteome</keyword>
<proteinExistence type="predicted"/>
<reference evidence="1" key="1">
    <citation type="submission" date="2023-04" db="EMBL/GenBank/DDBJ databases">
        <title>A chromosome-level genome assembly of the parasitoid wasp Eretmocerus hayati.</title>
        <authorList>
            <person name="Zhong Y."/>
            <person name="Liu S."/>
            <person name="Liu Y."/>
        </authorList>
    </citation>
    <scope>NUCLEOTIDE SEQUENCE</scope>
    <source>
        <strain evidence="1">ZJU_SS_LIU_2023</strain>
    </source>
</reference>
<protein>
    <submittedName>
        <fullName evidence="1">Uncharacterized protein</fullName>
    </submittedName>
</protein>
<dbReference type="EMBL" id="CM056741">
    <property type="protein sequence ID" value="KAJ8688582.1"/>
    <property type="molecule type" value="Genomic_DNA"/>
</dbReference>
<gene>
    <name evidence="1" type="ORF">QAD02_024377</name>
</gene>
<evidence type="ECO:0000313" key="1">
    <source>
        <dbReference type="EMBL" id="KAJ8688582.1"/>
    </source>
</evidence>
<comment type="caution">
    <text evidence="1">The sequence shown here is derived from an EMBL/GenBank/DDBJ whole genome shotgun (WGS) entry which is preliminary data.</text>
</comment>
<accession>A0ACC2PYP1</accession>
<organism evidence="1 2">
    <name type="scientific">Eretmocerus hayati</name>
    <dbReference type="NCBI Taxonomy" id="131215"/>
    <lineage>
        <taxon>Eukaryota</taxon>
        <taxon>Metazoa</taxon>
        <taxon>Ecdysozoa</taxon>
        <taxon>Arthropoda</taxon>
        <taxon>Hexapoda</taxon>
        <taxon>Insecta</taxon>
        <taxon>Pterygota</taxon>
        <taxon>Neoptera</taxon>
        <taxon>Endopterygota</taxon>
        <taxon>Hymenoptera</taxon>
        <taxon>Apocrita</taxon>
        <taxon>Proctotrupomorpha</taxon>
        <taxon>Chalcidoidea</taxon>
        <taxon>Aphelinidae</taxon>
        <taxon>Aphelininae</taxon>
        <taxon>Eretmocerus</taxon>
    </lineage>
</organism>
<name>A0ACC2PYP1_9HYME</name>